<evidence type="ECO:0000313" key="1">
    <source>
        <dbReference type="EMBL" id="EDX74304.1"/>
    </source>
</evidence>
<sequence length="45" mass="4969">MIVALLQGKKVKPFHILTPLSGKMYHCYPSSLCSPSSPSFPRFSS</sequence>
<organism evidence="1 2">
    <name type="scientific">Coleofasciculus chthonoplastes PCC 7420</name>
    <dbReference type="NCBI Taxonomy" id="118168"/>
    <lineage>
        <taxon>Bacteria</taxon>
        <taxon>Bacillati</taxon>
        <taxon>Cyanobacteriota</taxon>
        <taxon>Cyanophyceae</taxon>
        <taxon>Coleofasciculales</taxon>
        <taxon>Coleofasciculaceae</taxon>
        <taxon>Coleofasciculus</taxon>
    </lineage>
</organism>
<accession>B4VUT1</accession>
<name>B4VUT1_9CYAN</name>
<dbReference type="Proteomes" id="UP000003835">
    <property type="component" value="Unassembled WGS sequence"/>
</dbReference>
<reference evidence="1 2" key="1">
    <citation type="submission" date="2008-07" db="EMBL/GenBank/DDBJ databases">
        <authorList>
            <person name="Tandeau de Marsac N."/>
            <person name="Ferriera S."/>
            <person name="Johnson J."/>
            <person name="Kravitz S."/>
            <person name="Beeson K."/>
            <person name="Sutton G."/>
            <person name="Rogers Y.-H."/>
            <person name="Friedman R."/>
            <person name="Frazier M."/>
            <person name="Venter J.C."/>
        </authorList>
    </citation>
    <scope>NUCLEOTIDE SEQUENCE [LARGE SCALE GENOMIC DNA]</scope>
    <source>
        <strain evidence="1 2">PCC 7420</strain>
    </source>
</reference>
<keyword evidence="2" id="KW-1185">Reference proteome</keyword>
<gene>
    <name evidence="1" type="ORF">MC7420_3828</name>
</gene>
<proteinExistence type="predicted"/>
<protein>
    <submittedName>
        <fullName evidence="1">Uncharacterized protein</fullName>
    </submittedName>
</protein>
<evidence type="ECO:0000313" key="2">
    <source>
        <dbReference type="Proteomes" id="UP000003835"/>
    </source>
</evidence>
<dbReference type="HOGENOM" id="CLU_3198421_0_0_3"/>
<dbReference type="AlphaFoldDB" id="B4VUT1"/>
<dbReference type="EMBL" id="DS989853">
    <property type="protein sequence ID" value="EDX74304.1"/>
    <property type="molecule type" value="Genomic_DNA"/>
</dbReference>